<comment type="caution">
    <text evidence="1">The sequence shown here is derived from an EMBL/GenBank/DDBJ whole genome shotgun (WGS) entry which is preliminary data.</text>
</comment>
<accession>A0A444W9R4</accession>
<keyword evidence="2" id="KW-1185">Reference proteome</keyword>
<name>A0A444W9R4_9FLAO</name>
<evidence type="ECO:0000313" key="2">
    <source>
        <dbReference type="Proteomes" id="UP000289775"/>
    </source>
</evidence>
<evidence type="ECO:0000313" key="1">
    <source>
        <dbReference type="EMBL" id="RYJ42358.1"/>
    </source>
</evidence>
<protein>
    <submittedName>
        <fullName evidence="1">Uncharacterized protein</fullName>
    </submittedName>
</protein>
<organism evidence="1 2">
    <name type="scientific">Flavobacterium beibuense</name>
    <dbReference type="NCBI Taxonomy" id="657326"/>
    <lineage>
        <taxon>Bacteria</taxon>
        <taxon>Pseudomonadati</taxon>
        <taxon>Bacteroidota</taxon>
        <taxon>Flavobacteriia</taxon>
        <taxon>Flavobacteriales</taxon>
        <taxon>Flavobacteriaceae</taxon>
        <taxon>Flavobacterium</taxon>
    </lineage>
</organism>
<sequence length="48" mass="5504">MVIQFKISKYFPVIFLINTTSQLKYCEGFEHHNIIISAPNTKVAKSGF</sequence>
<reference evidence="1 2" key="1">
    <citation type="submission" date="2014-12" db="EMBL/GenBank/DDBJ databases">
        <title>Genome sequence of Flavobacterium beibuense RSKm HC5.</title>
        <authorList>
            <person name="Kim J.F."/>
            <person name="Song J.Y."/>
            <person name="Kwak M.-J."/>
            <person name="Lee S.-W."/>
        </authorList>
    </citation>
    <scope>NUCLEOTIDE SEQUENCE [LARGE SCALE GENOMIC DNA]</scope>
    <source>
        <strain evidence="1 2">RSKm HC5</strain>
    </source>
</reference>
<gene>
    <name evidence="1" type="ORF">NU09_2144</name>
</gene>
<dbReference type="EMBL" id="JUIW01000007">
    <property type="protein sequence ID" value="RYJ42358.1"/>
    <property type="molecule type" value="Genomic_DNA"/>
</dbReference>
<dbReference type="Proteomes" id="UP000289775">
    <property type="component" value="Unassembled WGS sequence"/>
</dbReference>
<proteinExistence type="predicted"/>
<dbReference type="AlphaFoldDB" id="A0A444W9R4"/>